<comment type="caution">
    <text evidence="11">The sequence shown here is derived from an EMBL/GenBank/DDBJ whole genome shotgun (WGS) entry which is preliminary data.</text>
</comment>
<evidence type="ECO:0000256" key="6">
    <source>
        <dbReference type="ARBA" id="ARBA00022989"/>
    </source>
</evidence>
<evidence type="ECO:0000256" key="2">
    <source>
        <dbReference type="ARBA" id="ARBA00022448"/>
    </source>
</evidence>
<dbReference type="InterPro" id="IPR017871">
    <property type="entry name" value="ABC_transporter-like_CS"/>
</dbReference>
<dbReference type="InterPro" id="IPR003439">
    <property type="entry name" value="ABC_transporter-like_ATP-bd"/>
</dbReference>
<comment type="subcellular location">
    <subcellularLocation>
        <location evidence="1">Cell membrane</location>
        <topology evidence="1">Multi-pass membrane protein</topology>
    </subcellularLocation>
</comment>
<reference evidence="11 12" key="1">
    <citation type="submission" date="2019-02" db="EMBL/GenBank/DDBJ databases">
        <title>Genome sequencing of Clostridium botulinum clinical isolates.</title>
        <authorList>
            <person name="Brunt J."/>
            <person name="Van Vliet A.H.M."/>
            <person name="Stringer S.C."/>
            <person name="Grant K.A."/>
            <person name="Carter A.C."/>
            <person name="Peck M.W."/>
        </authorList>
    </citation>
    <scope>NUCLEOTIDE SEQUENCE [LARGE SCALE GENOMIC DNA]</scope>
    <source>
        <strain evidence="11 12">R1125/03</strain>
    </source>
</reference>
<dbReference type="Pfam" id="PF00005">
    <property type="entry name" value="ABC_tran"/>
    <property type="match status" value="1"/>
</dbReference>
<dbReference type="SUPFAM" id="SSF52540">
    <property type="entry name" value="P-loop containing nucleoside triphosphate hydrolases"/>
    <property type="match status" value="1"/>
</dbReference>
<name>A0A6M0T2F0_CLOBO</name>
<dbReference type="GO" id="GO:0016887">
    <property type="term" value="F:ATP hydrolysis activity"/>
    <property type="evidence" value="ECO:0007669"/>
    <property type="project" value="InterPro"/>
</dbReference>
<dbReference type="GO" id="GO:0140359">
    <property type="term" value="F:ABC-type transporter activity"/>
    <property type="evidence" value="ECO:0007669"/>
    <property type="project" value="InterPro"/>
</dbReference>
<keyword evidence="3 8" id="KW-0812">Transmembrane</keyword>
<proteinExistence type="predicted"/>
<feature type="transmembrane region" description="Helical" evidence="8">
    <location>
        <begin position="249"/>
        <end position="267"/>
    </location>
</feature>
<dbReference type="InterPro" id="IPR039421">
    <property type="entry name" value="Type_1_exporter"/>
</dbReference>
<dbReference type="Pfam" id="PF00664">
    <property type="entry name" value="ABC_membrane"/>
    <property type="match status" value="1"/>
</dbReference>
<evidence type="ECO:0000313" key="11">
    <source>
        <dbReference type="EMBL" id="NFA61939.1"/>
    </source>
</evidence>
<evidence type="ECO:0000256" key="5">
    <source>
        <dbReference type="ARBA" id="ARBA00022840"/>
    </source>
</evidence>
<dbReference type="InterPro" id="IPR036640">
    <property type="entry name" value="ABC1_TM_sf"/>
</dbReference>
<dbReference type="FunFam" id="3.40.50.300:FF:000287">
    <property type="entry name" value="Multidrug ABC transporter ATP-binding protein"/>
    <property type="match status" value="1"/>
</dbReference>
<gene>
    <name evidence="11" type="ORF">EXM42_16590</name>
</gene>
<feature type="transmembrane region" description="Helical" evidence="8">
    <location>
        <begin position="159"/>
        <end position="177"/>
    </location>
</feature>
<feature type="domain" description="ABC transmembrane type-1" evidence="10">
    <location>
        <begin position="22"/>
        <end position="302"/>
    </location>
</feature>
<dbReference type="AlphaFoldDB" id="A0A6M0T2F0"/>
<keyword evidence="7 8" id="KW-0472">Membrane</keyword>
<dbReference type="Gene3D" id="1.20.1560.10">
    <property type="entry name" value="ABC transporter type 1, transmembrane domain"/>
    <property type="match status" value="1"/>
</dbReference>
<dbReference type="PROSITE" id="PS50929">
    <property type="entry name" value="ABC_TM1F"/>
    <property type="match status" value="1"/>
</dbReference>
<dbReference type="PROSITE" id="PS00211">
    <property type="entry name" value="ABC_TRANSPORTER_1"/>
    <property type="match status" value="1"/>
</dbReference>
<feature type="transmembrane region" description="Helical" evidence="8">
    <location>
        <begin position="134"/>
        <end position="153"/>
    </location>
</feature>
<dbReference type="InterPro" id="IPR027417">
    <property type="entry name" value="P-loop_NTPase"/>
</dbReference>
<evidence type="ECO:0000256" key="1">
    <source>
        <dbReference type="ARBA" id="ARBA00004651"/>
    </source>
</evidence>
<dbReference type="SUPFAM" id="SSF90123">
    <property type="entry name" value="ABC transporter transmembrane region"/>
    <property type="match status" value="1"/>
</dbReference>
<dbReference type="CDD" id="cd07346">
    <property type="entry name" value="ABC_6TM_exporters"/>
    <property type="match status" value="1"/>
</dbReference>
<organism evidence="11 12">
    <name type="scientific">Clostridium botulinum</name>
    <dbReference type="NCBI Taxonomy" id="1491"/>
    <lineage>
        <taxon>Bacteria</taxon>
        <taxon>Bacillati</taxon>
        <taxon>Bacillota</taxon>
        <taxon>Clostridia</taxon>
        <taxon>Eubacteriales</taxon>
        <taxon>Clostridiaceae</taxon>
        <taxon>Clostridium</taxon>
    </lineage>
</organism>
<dbReference type="GO" id="GO:0005886">
    <property type="term" value="C:plasma membrane"/>
    <property type="evidence" value="ECO:0007669"/>
    <property type="project" value="UniProtKB-SubCell"/>
</dbReference>
<dbReference type="PROSITE" id="PS50893">
    <property type="entry name" value="ABC_TRANSPORTER_2"/>
    <property type="match status" value="1"/>
</dbReference>
<evidence type="ECO:0000259" key="9">
    <source>
        <dbReference type="PROSITE" id="PS50893"/>
    </source>
</evidence>
<keyword evidence="5 11" id="KW-0067">ATP-binding</keyword>
<dbReference type="SMART" id="SM00382">
    <property type="entry name" value="AAA"/>
    <property type="match status" value="1"/>
</dbReference>
<dbReference type="PANTHER" id="PTHR24221">
    <property type="entry name" value="ATP-BINDING CASSETTE SUB-FAMILY B"/>
    <property type="match status" value="1"/>
</dbReference>
<feature type="domain" description="ABC transporter" evidence="9">
    <location>
        <begin position="333"/>
        <end position="566"/>
    </location>
</feature>
<evidence type="ECO:0000256" key="7">
    <source>
        <dbReference type="ARBA" id="ARBA00023136"/>
    </source>
</evidence>
<evidence type="ECO:0000256" key="3">
    <source>
        <dbReference type="ARBA" id="ARBA00022692"/>
    </source>
</evidence>
<protein>
    <submittedName>
        <fullName evidence="11">ABC transporter ATP-binding protein</fullName>
    </submittedName>
</protein>
<feature type="transmembrane region" description="Helical" evidence="8">
    <location>
        <begin position="21"/>
        <end position="44"/>
    </location>
</feature>
<keyword evidence="4" id="KW-0547">Nucleotide-binding</keyword>
<dbReference type="InterPro" id="IPR011527">
    <property type="entry name" value="ABC1_TM_dom"/>
</dbReference>
<dbReference type="GO" id="GO:0034040">
    <property type="term" value="F:ATPase-coupled lipid transmembrane transporter activity"/>
    <property type="evidence" value="ECO:0007669"/>
    <property type="project" value="TreeGrafter"/>
</dbReference>
<accession>A0A6M0T2F0</accession>
<evidence type="ECO:0000256" key="4">
    <source>
        <dbReference type="ARBA" id="ARBA00022741"/>
    </source>
</evidence>
<dbReference type="EMBL" id="SGJP01000047">
    <property type="protein sequence ID" value="NFA61939.1"/>
    <property type="molecule type" value="Genomic_DNA"/>
</dbReference>
<dbReference type="Gene3D" id="3.40.50.300">
    <property type="entry name" value="P-loop containing nucleotide triphosphate hydrolases"/>
    <property type="match status" value="1"/>
</dbReference>
<evidence type="ECO:0000256" key="8">
    <source>
        <dbReference type="SAM" id="Phobius"/>
    </source>
</evidence>
<dbReference type="Proteomes" id="UP000473089">
    <property type="component" value="Unassembled WGS sequence"/>
</dbReference>
<keyword evidence="2" id="KW-0813">Transport</keyword>
<dbReference type="GO" id="GO:0005524">
    <property type="term" value="F:ATP binding"/>
    <property type="evidence" value="ECO:0007669"/>
    <property type="project" value="UniProtKB-KW"/>
</dbReference>
<evidence type="ECO:0000259" key="10">
    <source>
        <dbReference type="PROSITE" id="PS50929"/>
    </source>
</evidence>
<sequence length="577" mass="64331">MIKTFKKIFDFSGVHRNTLKKSVVFSVIHSIFDFLQILALAIVLNGILRGITEKTIWMTLGIMFVSIIGKTICSYISHFSQTKVGYFMCADKRIHIGNQMKYLPMGYFNNNSLGSITSSVTTIMGDIENNAPIVFTKILHGFIHAIVIMIGVTVFDLRIGLIVFIGIVLFVLANAMLQKKSYVNSPKRQKAQEKLVEATLEYVQGISVVKAFNMDDNTNKKINQAIKESRKGNILLEKTFIPYTVLQQLVLRINSVVVIFVAILFYVNGTMELFKCLLMVISAFMIYSQLESAGSVSALLRMLDVSMKKVNEIDTIPIMDICGKGIIPKNYDIKFNNVSFSYGGKKILKNINLKIPEKTTTAIVGPSGSGKSTLCNLIARFWDVNEGSITIGNRNIKEYTLDSLLKNISMVFQNVYLFQDTIANNIKFGNSNATMEEVIKAAKKACCHEFIKLLPHGYNTIIGEGGASISGGEKQRISIARAILKDAPIIILDEATSNIDAENESRLQQAIEELTRDKTIIMIAHRLKTVKKANQIIVLNDGKIVQKGIHDELINKEGIYANFIGVRKKAIGWKILS</sequence>
<feature type="transmembrane region" description="Helical" evidence="8">
    <location>
        <begin position="56"/>
        <end position="76"/>
    </location>
</feature>
<keyword evidence="6 8" id="KW-1133">Transmembrane helix</keyword>
<dbReference type="PANTHER" id="PTHR24221:SF397">
    <property type="entry name" value="ABC TRANSPORTER, ATP-BINDING TRANSMEMBRANE PROTEIN"/>
    <property type="match status" value="1"/>
</dbReference>
<dbReference type="InterPro" id="IPR003593">
    <property type="entry name" value="AAA+_ATPase"/>
</dbReference>
<evidence type="ECO:0000313" key="12">
    <source>
        <dbReference type="Proteomes" id="UP000473089"/>
    </source>
</evidence>